<name>A0A0J6BM17_BREBE</name>
<dbReference type="eggNOG" id="COG2179">
    <property type="taxonomic scope" value="Bacteria"/>
</dbReference>
<dbReference type="Proteomes" id="UP000317713">
    <property type="component" value="Chromosome"/>
</dbReference>
<proteinExistence type="predicted"/>
<keyword evidence="2" id="KW-0460">Magnesium</keyword>
<dbReference type="InterPro" id="IPR036412">
    <property type="entry name" value="HAD-like_sf"/>
</dbReference>
<dbReference type="GO" id="GO:0009231">
    <property type="term" value="P:riboflavin biosynthetic process"/>
    <property type="evidence" value="ECO:0007669"/>
    <property type="project" value="TreeGrafter"/>
</dbReference>
<evidence type="ECO:0000256" key="2">
    <source>
        <dbReference type="ARBA" id="ARBA00022842"/>
    </source>
</evidence>
<reference evidence="3" key="2">
    <citation type="submission" date="2018-06" db="EMBL/GenBank/DDBJ databases">
        <title>Brevibacillus brevis DZQ7, complete genome sequence.</title>
        <authorList>
            <person name="Hou Q."/>
        </authorList>
    </citation>
    <scope>NUCLEOTIDE SEQUENCE</scope>
    <source>
        <strain evidence="3">DZQ7</strain>
    </source>
</reference>
<dbReference type="AlphaFoldDB" id="A0A0J6BM17"/>
<dbReference type="PANTHER" id="PTHR46470:SF4">
    <property type="entry name" value="5-AMINO-6-(5-PHOSPHO-D-RIBITYLAMINO)URACIL PHOSPHATASE YIGB"/>
    <property type="match status" value="1"/>
</dbReference>
<evidence type="ECO:0000313" key="3">
    <source>
        <dbReference type="EMBL" id="AWX55438.1"/>
    </source>
</evidence>
<dbReference type="CDD" id="cd16416">
    <property type="entry name" value="HAD_BsYqeG-like"/>
    <property type="match status" value="1"/>
</dbReference>
<evidence type="ECO:0000313" key="5">
    <source>
        <dbReference type="Proteomes" id="UP000036061"/>
    </source>
</evidence>
<dbReference type="InterPro" id="IPR006549">
    <property type="entry name" value="HAD-SF_hydro_IIIA"/>
</dbReference>
<dbReference type="SUPFAM" id="SSF56784">
    <property type="entry name" value="HAD-like"/>
    <property type="match status" value="1"/>
</dbReference>
<dbReference type="InterPro" id="IPR010021">
    <property type="entry name" value="PGPP1/Gep4"/>
</dbReference>
<dbReference type="Proteomes" id="UP000036061">
    <property type="component" value="Chromosome"/>
</dbReference>
<evidence type="ECO:0000256" key="1">
    <source>
        <dbReference type="ARBA" id="ARBA00022801"/>
    </source>
</evidence>
<accession>A0A0J6BM17</accession>
<evidence type="ECO:0000313" key="6">
    <source>
        <dbReference type="Proteomes" id="UP000317713"/>
    </source>
</evidence>
<dbReference type="Gene3D" id="3.40.50.1000">
    <property type="entry name" value="HAD superfamily/HAD-like"/>
    <property type="match status" value="1"/>
</dbReference>
<dbReference type="InterPro" id="IPR023214">
    <property type="entry name" value="HAD_sf"/>
</dbReference>
<evidence type="ECO:0000313" key="4">
    <source>
        <dbReference type="EMBL" id="QDS34961.1"/>
    </source>
</evidence>
<protein>
    <submittedName>
        <fullName evidence="3">YqeG family HAD IIIA-type phosphatase</fullName>
    </submittedName>
</protein>
<organism evidence="3 5">
    <name type="scientific">Brevibacillus brevis</name>
    <name type="common">Bacillus brevis</name>
    <dbReference type="NCBI Taxonomy" id="1393"/>
    <lineage>
        <taxon>Bacteria</taxon>
        <taxon>Bacillati</taxon>
        <taxon>Bacillota</taxon>
        <taxon>Bacilli</taxon>
        <taxon>Bacillales</taxon>
        <taxon>Paenibacillaceae</taxon>
        <taxon>Brevibacillus</taxon>
    </lineage>
</organism>
<dbReference type="EMBL" id="CP030117">
    <property type="protein sequence ID" value="AWX55438.1"/>
    <property type="molecule type" value="Genomic_DNA"/>
</dbReference>
<dbReference type="GO" id="GO:0008962">
    <property type="term" value="F:phosphatidylglycerophosphatase activity"/>
    <property type="evidence" value="ECO:0007669"/>
    <property type="project" value="InterPro"/>
</dbReference>
<gene>
    <name evidence="3" type="ORF">AB432_010480</name>
    <name evidence="4" type="ORF">FPS98_13655</name>
</gene>
<reference evidence="3 5" key="1">
    <citation type="journal article" date="2015" name="Genome Announc.">
        <title>Draft Genome Sequence of Brevibacillus brevis DZQ7, a Plant Growth-Promoting Rhizobacterium with Broad-Spectrum Antimicrobial Activity.</title>
        <authorList>
            <person name="Hou Q."/>
            <person name="Wang C."/>
            <person name="Hou X."/>
            <person name="Xia Z."/>
            <person name="Ye J."/>
            <person name="Liu K."/>
            <person name="Liu H."/>
            <person name="Wang J."/>
            <person name="Guo H."/>
            <person name="Yu X."/>
            <person name="Yang Y."/>
            <person name="Du B."/>
            <person name="Ding Y."/>
        </authorList>
    </citation>
    <scope>NUCLEOTIDE SEQUENCE [LARGE SCALE GENOMIC DNA]</scope>
    <source>
        <strain evidence="3 5">DZQ7</strain>
    </source>
</reference>
<dbReference type="RefSeq" id="WP_012685700.1">
    <property type="nucleotide sequence ID" value="NZ_BAAFZQ010000002.1"/>
</dbReference>
<dbReference type="NCBIfam" id="TIGR01662">
    <property type="entry name" value="HAD-SF-IIIA"/>
    <property type="match status" value="1"/>
</dbReference>
<dbReference type="Pfam" id="PF00702">
    <property type="entry name" value="Hydrolase"/>
    <property type="match status" value="1"/>
</dbReference>
<sequence length="174" mass="20158">MFLEKLMPSQFVESIHHIDIDQLKRNNIRAVITDLDNTLVEWDRPHATEEVINWLARMHEAGIQVTVVSNNNKERVDRFCAPLNLGFIYAAKKPTNRAFLQAVRQMNVTIAETVVIGDQLFTDVLGGNRLGFHTILVVPVAQTDGFWTRFNRQMERVALIWMERKGMVSWRRKA</sequence>
<dbReference type="EMBL" id="CP042161">
    <property type="protein sequence ID" value="QDS34961.1"/>
    <property type="molecule type" value="Genomic_DNA"/>
</dbReference>
<dbReference type="PANTHER" id="PTHR46470">
    <property type="entry name" value="N-ACYLNEURAMINATE-9-PHOSPHATASE"/>
    <property type="match status" value="1"/>
</dbReference>
<reference evidence="4 6" key="3">
    <citation type="submission" date="2019-07" db="EMBL/GenBank/DDBJ databases">
        <title>Characterization of Brevibacillus brevis HK544, as a potential biocontrol agent.</title>
        <authorList>
            <person name="Kim H."/>
        </authorList>
    </citation>
    <scope>NUCLEOTIDE SEQUENCE [LARGE SCALE GENOMIC DNA]</scope>
    <source>
        <strain evidence="4 6">HK544</strain>
    </source>
</reference>
<dbReference type="NCBIfam" id="TIGR01668">
    <property type="entry name" value="YqeG_hyp_ppase"/>
    <property type="match status" value="1"/>
</dbReference>
<keyword evidence="1" id="KW-0378">Hydrolase</keyword>
<dbReference type="InterPro" id="IPR051400">
    <property type="entry name" value="HAD-like_hydrolase"/>
</dbReference>
<dbReference type="OMA" id="ETDKWNT"/>